<name>A0A840RYP1_9BURK</name>
<gene>
    <name evidence="2" type="ORF">HNR39_004533</name>
</gene>
<evidence type="ECO:0000313" key="2">
    <source>
        <dbReference type="EMBL" id="MBB5202663.1"/>
    </source>
</evidence>
<evidence type="ECO:0000313" key="3">
    <source>
        <dbReference type="Proteomes" id="UP000571084"/>
    </source>
</evidence>
<proteinExistence type="predicted"/>
<dbReference type="RefSeq" id="WP_168057304.1">
    <property type="nucleotide sequence ID" value="NZ_JAAOZT010000017.1"/>
</dbReference>
<sequence length="457" mass="51482">MKTKKLLLASLFALSVPASVPAFAAVTAEEAKQLGTTLTDFGGIKAGNKDGTIPEYTGGLTTAPAGFKANSGFWVDPYKDEKAVLRIDAKNVAQYADKLSEGQKELIKKYSDYYIDVYPTHRSFALPESVLKATVRNATACKIQKNNYAVDEACRGGLPFPMPQSGYEVMWNSLLRYIGHGGFTTDSGKSWIVDADGRPTMTSDQYTMMEKPYYQTDLSDRDPQMYWRTYAVTRAPTRKSGAAQMLVDYLDTTERPRRAWAYTTGQRRVKLAPEFVYDTPVSDLGGVTLYDELFIFSGKMDRFDFKLVGKKEMYIPYNDYKFNFACKDETQFSKHHINPACERWELHRVWVVESTLKPGMRHAYSKRTFYLDEDGYGSGMFDAFDQSGQLHRAMFNSSFQAYDHATQLALKSVTYDFNKGMYAVVGDAAIGGFKIVGKSLPEKDQTVEAMVARETTR</sequence>
<dbReference type="InterPro" id="IPR010752">
    <property type="entry name" value="DUF1329"/>
</dbReference>
<comment type="caution">
    <text evidence="2">The sequence shown here is derived from an EMBL/GenBank/DDBJ whole genome shotgun (WGS) entry which is preliminary data.</text>
</comment>
<evidence type="ECO:0000256" key="1">
    <source>
        <dbReference type="SAM" id="SignalP"/>
    </source>
</evidence>
<keyword evidence="1" id="KW-0732">Signal</keyword>
<organism evidence="2 3">
    <name type="scientific">Glaciimonas immobilis</name>
    <dbReference type="NCBI Taxonomy" id="728004"/>
    <lineage>
        <taxon>Bacteria</taxon>
        <taxon>Pseudomonadati</taxon>
        <taxon>Pseudomonadota</taxon>
        <taxon>Betaproteobacteria</taxon>
        <taxon>Burkholderiales</taxon>
        <taxon>Oxalobacteraceae</taxon>
        <taxon>Glaciimonas</taxon>
    </lineage>
</organism>
<dbReference type="Pfam" id="PF07044">
    <property type="entry name" value="DUF1329"/>
    <property type="match status" value="1"/>
</dbReference>
<protein>
    <recommendedName>
        <fullName evidence="4">DUF1329 domain-containing protein</fullName>
    </recommendedName>
</protein>
<feature type="signal peptide" evidence="1">
    <location>
        <begin position="1"/>
        <end position="24"/>
    </location>
</feature>
<dbReference type="AlphaFoldDB" id="A0A840RYP1"/>
<accession>A0A840RYP1</accession>
<dbReference type="EMBL" id="JACHHQ010000021">
    <property type="protein sequence ID" value="MBB5202663.1"/>
    <property type="molecule type" value="Genomic_DNA"/>
</dbReference>
<feature type="chain" id="PRO_5032364856" description="DUF1329 domain-containing protein" evidence="1">
    <location>
        <begin position="25"/>
        <end position="457"/>
    </location>
</feature>
<reference evidence="2 3" key="1">
    <citation type="submission" date="2020-08" db="EMBL/GenBank/DDBJ databases">
        <title>Genomic Encyclopedia of Type Strains, Phase IV (KMG-IV): sequencing the most valuable type-strain genomes for metagenomic binning, comparative biology and taxonomic classification.</title>
        <authorList>
            <person name="Goeker M."/>
        </authorList>
    </citation>
    <scope>NUCLEOTIDE SEQUENCE [LARGE SCALE GENOMIC DNA]</scope>
    <source>
        <strain evidence="2 3">DSM 23240</strain>
    </source>
</reference>
<dbReference type="Gene3D" id="2.50.20.10">
    <property type="entry name" value="Lipoprotein localisation LolA/LolB/LppX"/>
    <property type="match status" value="1"/>
</dbReference>
<keyword evidence="3" id="KW-1185">Reference proteome</keyword>
<dbReference type="Proteomes" id="UP000571084">
    <property type="component" value="Unassembled WGS sequence"/>
</dbReference>
<evidence type="ECO:0008006" key="4">
    <source>
        <dbReference type="Google" id="ProtNLM"/>
    </source>
</evidence>